<dbReference type="Pfam" id="PF02545">
    <property type="entry name" value="Maf"/>
    <property type="match status" value="1"/>
</dbReference>
<organism evidence="5 6">
    <name type="scientific">Hymenobacter citatus</name>
    <dbReference type="NCBI Taxonomy" id="2763506"/>
    <lineage>
        <taxon>Bacteria</taxon>
        <taxon>Pseudomonadati</taxon>
        <taxon>Bacteroidota</taxon>
        <taxon>Cytophagia</taxon>
        <taxon>Cytophagales</taxon>
        <taxon>Hymenobacteraceae</taxon>
        <taxon>Hymenobacter</taxon>
    </lineage>
</organism>
<dbReference type="CDD" id="cd00555">
    <property type="entry name" value="Maf"/>
    <property type="match status" value="1"/>
</dbReference>
<name>A0ABR7MKD0_9BACT</name>
<dbReference type="EMBL" id="JACSCY010000007">
    <property type="protein sequence ID" value="MBC6611539.1"/>
    <property type="molecule type" value="Genomic_DNA"/>
</dbReference>
<accession>A0ABR7MKD0</accession>
<dbReference type="PANTHER" id="PTHR43213:SF5">
    <property type="entry name" value="BIFUNCTIONAL DTTP_UTP PYROPHOSPHATASE_METHYLTRANSFERASE PROTEIN-RELATED"/>
    <property type="match status" value="1"/>
</dbReference>
<comment type="catalytic activity">
    <reaction evidence="4">
        <text>dTTP + H2O = dTMP + diphosphate + H(+)</text>
        <dbReference type="Rhea" id="RHEA:28534"/>
        <dbReference type="ChEBI" id="CHEBI:15377"/>
        <dbReference type="ChEBI" id="CHEBI:15378"/>
        <dbReference type="ChEBI" id="CHEBI:33019"/>
        <dbReference type="ChEBI" id="CHEBI:37568"/>
        <dbReference type="ChEBI" id="CHEBI:63528"/>
        <dbReference type="EC" id="3.6.1.9"/>
    </reaction>
</comment>
<dbReference type="PIRSF" id="PIRSF006305">
    <property type="entry name" value="Maf"/>
    <property type="match status" value="1"/>
</dbReference>
<comment type="subcellular location">
    <subcellularLocation>
        <location evidence="4">Cytoplasm</location>
    </subcellularLocation>
</comment>
<keyword evidence="2 4" id="KW-0378">Hydrolase</keyword>
<dbReference type="InterPro" id="IPR029001">
    <property type="entry name" value="ITPase-like_fam"/>
</dbReference>
<dbReference type="PANTHER" id="PTHR43213">
    <property type="entry name" value="BIFUNCTIONAL DTTP/UTP PYROPHOSPHATASE/METHYLTRANSFERASE PROTEIN-RELATED"/>
    <property type="match status" value="1"/>
</dbReference>
<dbReference type="Proteomes" id="UP000622017">
    <property type="component" value="Unassembled WGS sequence"/>
</dbReference>
<comment type="cofactor">
    <cofactor evidence="1 4">
        <name>a divalent metal cation</name>
        <dbReference type="ChEBI" id="CHEBI:60240"/>
    </cofactor>
</comment>
<reference evidence="5 6" key="1">
    <citation type="submission" date="2020-08" db="EMBL/GenBank/DDBJ databases">
        <title>Hymenobacter sp.</title>
        <authorList>
            <person name="Kim M.K."/>
        </authorList>
    </citation>
    <scope>NUCLEOTIDE SEQUENCE [LARGE SCALE GENOMIC DNA]</scope>
    <source>
        <strain evidence="5 6">BT507</strain>
    </source>
</reference>
<evidence type="ECO:0000313" key="6">
    <source>
        <dbReference type="Proteomes" id="UP000622017"/>
    </source>
</evidence>
<protein>
    <recommendedName>
        <fullName evidence="4">dTTP/UTP pyrophosphatase</fullName>
        <shortName evidence="4">dTTPase/UTPase</shortName>
        <ecNumber evidence="4">3.6.1.9</ecNumber>
    </recommendedName>
    <alternativeName>
        <fullName evidence="4">Nucleoside triphosphate pyrophosphatase</fullName>
    </alternativeName>
    <alternativeName>
        <fullName evidence="4">Nucleotide pyrophosphatase</fullName>
        <shortName evidence="4">Nucleotide PPase</shortName>
    </alternativeName>
</protein>
<dbReference type="RefSeq" id="WP_187319811.1">
    <property type="nucleotide sequence ID" value="NZ_JACSCY010000007.1"/>
</dbReference>
<keyword evidence="4" id="KW-0963">Cytoplasm</keyword>
<feature type="site" description="Important for substrate specificity" evidence="4">
    <location>
        <position position="73"/>
    </location>
</feature>
<keyword evidence="3 4" id="KW-0546">Nucleotide metabolism</keyword>
<gene>
    <name evidence="5" type="primary">maf</name>
    <name evidence="5" type="ORF">H8B15_11420</name>
</gene>
<comment type="catalytic activity">
    <reaction evidence="4">
        <text>UTP + H2O = UMP + diphosphate + H(+)</text>
        <dbReference type="Rhea" id="RHEA:29395"/>
        <dbReference type="ChEBI" id="CHEBI:15377"/>
        <dbReference type="ChEBI" id="CHEBI:15378"/>
        <dbReference type="ChEBI" id="CHEBI:33019"/>
        <dbReference type="ChEBI" id="CHEBI:46398"/>
        <dbReference type="ChEBI" id="CHEBI:57865"/>
        <dbReference type="EC" id="3.6.1.9"/>
    </reaction>
</comment>
<evidence type="ECO:0000256" key="4">
    <source>
        <dbReference type="HAMAP-Rule" id="MF_00528"/>
    </source>
</evidence>
<dbReference type="InterPro" id="IPR003697">
    <property type="entry name" value="Maf-like"/>
</dbReference>
<feature type="site" description="Important for substrate specificity" evidence="4">
    <location>
        <position position="156"/>
    </location>
</feature>
<comment type="caution">
    <text evidence="5">The sequence shown here is derived from an EMBL/GenBank/DDBJ whole genome shotgun (WGS) entry which is preliminary data.</text>
</comment>
<evidence type="ECO:0000313" key="5">
    <source>
        <dbReference type="EMBL" id="MBC6611539.1"/>
    </source>
</evidence>
<keyword evidence="6" id="KW-1185">Reference proteome</keyword>
<dbReference type="Gene3D" id="3.90.950.10">
    <property type="match status" value="1"/>
</dbReference>
<dbReference type="NCBIfam" id="TIGR00172">
    <property type="entry name" value="maf"/>
    <property type="match status" value="1"/>
</dbReference>
<feature type="site" description="Important for substrate specificity" evidence="4">
    <location>
        <position position="14"/>
    </location>
</feature>
<evidence type="ECO:0000256" key="1">
    <source>
        <dbReference type="ARBA" id="ARBA00001968"/>
    </source>
</evidence>
<evidence type="ECO:0000256" key="2">
    <source>
        <dbReference type="ARBA" id="ARBA00022801"/>
    </source>
</evidence>
<dbReference type="HAMAP" id="MF_00528">
    <property type="entry name" value="Maf"/>
    <property type="match status" value="1"/>
</dbReference>
<comment type="function">
    <text evidence="4">Nucleoside triphosphate pyrophosphatase that hydrolyzes dTTP and UTP. May have a dual role in cell division arrest and in preventing the incorporation of modified nucleotides into cellular nucleic acids.</text>
</comment>
<feature type="active site" description="Proton acceptor" evidence="4">
    <location>
        <position position="72"/>
    </location>
</feature>
<dbReference type="SUPFAM" id="SSF52972">
    <property type="entry name" value="ITPase-like"/>
    <property type="match status" value="1"/>
</dbReference>
<sequence length="201" mass="22656">MPITHLLLASNSPRRRQLLTELGLPYEIRLKEVDEEFPPHLRRAEVAEFLAARKAAAYREELAANEVILTADTIVCLDEDVLNKPADAAEAIQMLTRLQGRTHDVFTGVCLLTSDGRQVVFSDQTRVTFRPLSLAEIEFYVKKYQPLDKAGAYGAQDWIGMVGVTRLEGSYFNVMGLPVHRVWEELEQLLGEDFVGLVGRK</sequence>
<proteinExistence type="inferred from homology"/>
<comment type="similarity">
    <text evidence="4">Belongs to the Maf family. YhdE subfamily.</text>
</comment>
<dbReference type="EC" id="3.6.1.9" evidence="4"/>
<evidence type="ECO:0000256" key="3">
    <source>
        <dbReference type="ARBA" id="ARBA00023080"/>
    </source>
</evidence>
<comment type="caution">
    <text evidence="4">Lacks conserved residue(s) required for the propagation of feature annotation.</text>
</comment>